<dbReference type="PROSITE" id="PS50113">
    <property type="entry name" value="PAC"/>
    <property type="match status" value="2"/>
</dbReference>
<evidence type="ECO:0000259" key="3">
    <source>
        <dbReference type="PROSITE" id="PS50112"/>
    </source>
</evidence>
<sequence length="781" mass="87917">MCKTPSIVRRVLLLLVSSIVILSSTLLASVDLPVKPAAPAVIHLGVFDYLGAARTEEEYAPLVEYLNRVLTYEQIQLHVLTQAELNHRMNQRSIDLVITNPTHYLEARAHYPLTGVIATQVRLHEDKPIYRLGGAILTLSSRQDINRLQDLRGQVVAARSRYNLGGYRAQAYELYLAGVRVPHALSELIETGTHESAITAVIQGRADVAFVRDGILEQMQNEGTVPTGTLKLLNAQLSADFPHHVSTRLYPEWPVFALRHLDDNAIRRVAAALFSLEPEQAKANYMGIHGFTVPADYGEVEQLTRVLRLPPYDHLPDFTFSDVWLRWQALILPAAVGLLFILLLSLLLVWHWGKVQLERNRFATLLQGLGEGVYGVDRKGTCTFINDAAIRMLQTSLSQVLGRDQHRLFHHHYQDGRTYSIENCPITKTLSDGRKRQLRDWFIRHDGTGFPVDLMVTPLFTRNEISGAVVAFNDVTLRNQAEEENKRLTQYNRLLLESVGDGIYGCDMQGRCTFINPAALEMLGLAYEDVIGLDQHMIFHYRRLNGSVYPHEECPVHEVLISGKSKQCEDHFVHSSGTTFPVSMTVTPMLEGEVQVGVVVVFQDVSQQKEMQAQLITLTTTDDLTGLYNRRYFQTQLRQEFTRFQRSFADTALLMIDLDHFKQINDRFGHAAGDRVLQGFARLLKKAQRSSDLSARVGGEEFAMLLPDTGLEDACALANRLREQIAVFAFTFEQYTIDVTVSIGCTLMLPKDERPDIALARADRALYEAKAAGRNRVVADA</sequence>
<dbReference type="PROSITE" id="PS50887">
    <property type="entry name" value="GGDEF"/>
    <property type="match status" value="1"/>
</dbReference>
<dbReference type="FunFam" id="3.30.70.270:FF:000001">
    <property type="entry name" value="Diguanylate cyclase domain protein"/>
    <property type="match status" value="1"/>
</dbReference>
<dbReference type="InterPro" id="IPR000700">
    <property type="entry name" value="PAS-assoc_C"/>
</dbReference>
<dbReference type="InterPro" id="IPR000014">
    <property type="entry name" value="PAS"/>
</dbReference>
<dbReference type="Gene3D" id="3.40.190.10">
    <property type="entry name" value="Periplasmic binding protein-like II"/>
    <property type="match status" value="1"/>
</dbReference>
<dbReference type="Gene3D" id="3.30.450.20">
    <property type="entry name" value="PAS domain"/>
    <property type="match status" value="2"/>
</dbReference>
<dbReference type="Pfam" id="PF12974">
    <property type="entry name" value="Phosphonate-bd"/>
    <property type="match status" value="1"/>
</dbReference>
<dbReference type="InterPro" id="IPR029787">
    <property type="entry name" value="Nucleotide_cyclase"/>
</dbReference>
<feature type="domain" description="PAC" evidence="4">
    <location>
        <begin position="566"/>
        <end position="617"/>
    </location>
</feature>
<dbReference type="Gene3D" id="3.30.70.270">
    <property type="match status" value="1"/>
</dbReference>
<evidence type="ECO:0000259" key="5">
    <source>
        <dbReference type="PROSITE" id="PS50887"/>
    </source>
</evidence>
<dbReference type="Pfam" id="PF13426">
    <property type="entry name" value="PAS_9"/>
    <property type="match status" value="1"/>
</dbReference>
<organism evidence="6 7">
    <name type="scientific">Nitrincola tibetensis</name>
    <dbReference type="NCBI Taxonomy" id="2219697"/>
    <lineage>
        <taxon>Bacteria</taxon>
        <taxon>Pseudomonadati</taxon>
        <taxon>Pseudomonadota</taxon>
        <taxon>Gammaproteobacteria</taxon>
        <taxon>Oceanospirillales</taxon>
        <taxon>Oceanospirillaceae</taxon>
        <taxon>Nitrincola</taxon>
    </lineage>
</organism>
<evidence type="ECO:0008006" key="8">
    <source>
        <dbReference type="Google" id="ProtNLM"/>
    </source>
</evidence>
<comment type="cofactor">
    <cofactor evidence="1">
        <name>Mg(2+)</name>
        <dbReference type="ChEBI" id="CHEBI:18420"/>
    </cofactor>
</comment>
<dbReference type="InterPro" id="IPR013767">
    <property type="entry name" value="PAS_fold"/>
</dbReference>
<dbReference type="PANTHER" id="PTHR44757:SF2">
    <property type="entry name" value="BIOFILM ARCHITECTURE MAINTENANCE PROTEIN MBAA"/>
    <property type="match status" value="1"/>
</dbReference>
<dbReference type="OrthoDB" id="9812260at2"/>
<evidence type="ECO:0000256" key="2">
    <source>
        <dbReference type="SAM" id="Phobius"/>
    </source>
</evidence>
<dbReference type="PANTHER" id="PTHR44757">
    <property type="entry name" value="DIGUANYLATE CYCLASE DGCP"/>
    <property type="match status" value="1"/>
</dbReference>
<dbReference type="InterPro" id="IPR000160">
    <property type="entry name" value="GGDEF_dom"/>
</dbReference>
<dbReference type="InterPro" id="IPR035965">
    <property type="entry name" value="PAS-like_dom_sf"/>
</dbReference>
<dbReference type="Proteomes" id="UP000250744">
    <property type="component" value="Unassembled WGS sequence"/>
</dbReference>
<dbReference type="GO" id="GO:0003824">
    <property type="term" value="F:catalytic activity"/>
    <property type="evidence" value="ECO:0007669"/>
    <property type="project" value="UniProtKB-ARBA"/>
</dbReference>
<protein>
    <recommendedName>
        <fullName evidence="8">Diguanylate cyclase</fullName>
    </recommendedName>
</protein>
<feature type="domain" description="GGDEF" evidence="5">
    <location>
        <begin position="649"/>
        <end position="781"/>
    </location>
</feature>
<dbReference type="Pfam" id="PF00990">
    <property type="entry name" value="GGDEF"/>
    <property type="match status" value="1"/>
</dbReference>
<dbReference type="InterPro" id="IPR052155">
    <property type="entry name" value="Biofilm_reg_signaling"/>
</dbReference>
<dbReference type="SMART" id="SM00091">
    <property type="entry name" value="PAS"/>
    <property type="match status" value="2"/>
</dbReference>
<evidence type="ECO:0000313" key="7">
    <source>
        <dbReference type="Proteomes" id="UP000250744"/>
    </source>
</evidence>
<gene>
    <name evidence="6" type="ORF">DN062_03865</name>
</gene>
<accession>A0A364NQV1</accession>
<dbReference type="NCBIfam" id="TIGR00229">
    <property type="entry name" value="sensory_box"/>
    <property type="match status" value="2"/>
</dbReference>
<dbReference type="SUPFAM" id="SSF55073">
    <property type="entry name" value="Nucleotide cyclase"/>
    <property type="match status" value="1"/>
</dbReference>
<comment type="caution">
    <text evidence="6">The sequence shown here is derived from an EMBL/GenBank/DDBJ whole genome shotgun (WGS) entry which is preliminary data.</text>
</comment>
<evidence type="ECO:0000259" key="4">
    <source>
        <dbReference type="PROSITE" id="PS50113"/>
    </source>
</evidence>
<dbReference type="EMBL" id="QKRX01000002">
    <property type="protein sequence ID" value="RAU19402.1"/>
    <property type="molecule type" value="Genomic_DNA"/>
</dbReference>
<dbReference type="SUPFAM" id="SSF53850">
    <property type="entry name" value="Periplasmic binding protein-like II"/>
    <property type="match status" value="1"/>
</dbReference>
<feature type="domain" description="PAS" evidence="3">
    <location>
        <begin position="358"/>
        <end position="433"/>
    </location>
</feature>
<dbReference type="RefSeq" id="WP_112157689.1">
    <property type="nucleotide sequence ID" value="NZ_QKRX01000002.1"/>
</dbReference>
<keyword evidence="2" id="KW-1133">Transmembrane helix</keyword>
<evidence type="ECO:0000256" key="1">
    <source>
        <dbReference type="ARBA" id="ARBA00001946"/>
    </source>
</evidence>
<keyword evidence="2" id="KW-0812">Transmembrane</keyword>
<name>A0A364NQV1_9GAMM</name>
<keyword evidence="7" id="KW-1185">Reference proteome</keyword>
<dbReference type="SMART" id="SM00267">
    <property type="entry name" value="GGDEF"/>
    <property type="match status" value="1"/>
</dbReference>
<dbReference type="CDD" id="cd01949">
    <property type="entry name" value="GGDEF"/>
    <property type="match status" value="1"/>
</dbReference>
<dbReference type="CDD" id="cd00130">
    <property type="entry name" value="PAS"/>
    <property type="match status" value="2"/>
</dbReference>
<feature type="transmembrane region" description="Helical" evidence="2">
    <location>
        <begin position="330"/>
        <end position="352"/>
    </location>
</feature>
<dbReference type="GO" id="GO:0006355">
    <property type="term" value="P:regulation of DNA-templated transcription"/>
    <property type="evidence" value="ECO:0007669"/>
    <property type="project" value="InterPro"/>
</dbReference>
<feature type="domain" description="PAS" evidence="3">
    <location>
        <begin position="488"/>
        <end position="532"/>
    </location>
</feature>
<dbReference type="AlphaFoldDB" id="A0A364NQV1"/>
<evidence type="ECO:0000313" key="6">
    <source>
        <dbReference type="EMBL" id="RAU19402.1"/>
    </source>
</evidence>
<proteinExistence type="predicted"/>
<dbReference type="InterPro" id="IPR043128">
    <property type="entry name" value="Rev_trsase/Diguanyl_cyclase"/>
</dbReference>
<feature type="domain" description="PAC" evidence="4">
    <location>
        <begin position="436"/>
        <end position="487"/>
    </location>
</feature>
<keyword evidence="2" id="KW-0472">Membrane</keyword>
<dbReference type="SUPFAM" id="SSF55785">
    <property type="entry name" value="PYP-like sensor domain (PAS domain)"/>
    <property type="match status" value="2"/>
</dbReference>
<dbReference type="NCBIfam" id="TIGR00254">
    <property type="entry name" value="GGDEF"/>
    <property type="match status" value="1"/>
</dbReference>
<dbReference type="PROSITE" id="PS50112">
    <property type="entry name" value="PAS"/>
    <property type="match status" value="2"/>
</dbReference>
<dbReference type="Pfam" id="PF00989">
    <property type="entry name" value="PAS"/>
    <property type="match status" value="1"/>
</dbReference>
<reference evidence="6 7" key="1">
    <citation type="submission" date="2018-06" db="EMBL/GenBank/DDBJ databases">
        <title>Nitrincola tibetense sp. nov., isolated from Lake XuguoCo on Tibetan Plateau.</title>
        <authorList>
            <person name="Xing P."/>
        </authorList>
    </citation>
    <scope>NUCLEOTIDE SEQUENCE [LARGE SCALE GENOMIC DNA]</scope>
    <source>
        <strain evidence="7">xg18</strain>
    </source>
</reference>